<feature type="region of interest" description="Disordered" evidence="1">
    <location>
        <begin position="17"/>
        <end position="42"/>
    </location>
</feature>
<dbReference type="Proteomes" id="UP001266807">
    <property type="component" value="Unassembled WGS sequence"/>
</dbReference>
<protein>
    <submittedName>
        <fullName evidence="2">Uncharacterized protein</fullName>
    </submittedName>
</protein>
<sequence length="42" mass="4903">MLLHEKRAKSTRLYTNRDTSWAPDPTFSKKNGFRHVEDAPSL</sequence>
<dbReference type="EMBL" id="JAVDUG010000010">
    <property type="protein sequence ID" value="MDR6780806.1"/>
    <property type="molecule type" value="Genomic_DNA"/>
</dbReference>
<reference evidence="2 3" key="1">
    <citation type="submission" date="2023-07" db="EMBL/GenBank/DDBJ databases">
        <title>Sorghum-associated microbial communities from plants grown in Nebraska, USA.</title>
        <authorList>
            <person name="Schachtman D."/>
        </authorList>
    </citation>
    <scope>NUCLEOTIDE SEQUENCE [LARGE SCALE GENOMIC DNA]</scope>
    <source>
        <strain evidence="2 3">BE143</strain>
    </source>
</reference>
<evidence type="ECO:0000313" key="2">
    <source>
        <dbReference type="EMBL" id="MDR6780806.1"/>
    </source>
</evidence>
<keyword evidence="3" id="KW-1185">Reference proteome</keyword>
<organism evidence="2 3">
    <name type="scientific">Paenibacillus peoriae</name>
    <dbReference type="NCBI Taxonomy" id="59893"/>
    <lineage>
        <taxon>Bacteria</taxon>
        <taxon>Bacillati</taxon>
        <taxon>Bacillota</taxon>
        <taxon>Bacilli</taxon>
        <taxon>Bacillales</taxon>
        <taxon>Paenibacillaceae</taxon>
        <taxon>Paenibacillus</taxon>
    </lineage>
</organism>
<comment type="caution">
    <text evidence="2">The sequence shown here is derived from an EMBL/GenBank/DDBJ whole genome shotgun (WGS) entry which is preliminary data.</text>
</comment>
<gene>
    <name evidence="2" type="ORF">J2W98_005114</name>
</gene>
<name>A0ABU1QMD8_9BACL</name>
<proteinExistence type="predicted"/>
<accession>A0ABU1QMD8</accession>
<evidence type="ECO:0000313" key="3">
    <source>
        <dbReference type="Proteomes" id="UP001266807"/>
    </source>
</evidence>
<evidence type="ECO:0000256" key="1">
    <source>
        <dbReference type="SAM" id="MobiDB-lite"/>
    </source>
</evidence>